<organism evidence="3 4">
    <name type="scientific">Actinomadura soli</name>
    <dbReference type="NCBI Taxonomy" id="2508997"/>
    <lineage>
        <taxon>Bacteria</taxon>
        <taxon>Bacillati</taxon>
        <taxon>Actinomycetota</taxon>
        <taxon>Actinomycetes</taxon>
        <taxon>Streptosporangiales</taxon>
        <taxon>Thermomonosporaceae</taxon>
        <taxon>Actinomadura</taxon>
    </lineage>
</organism>
<dbReference type="PROSITE" id="PS51257">
    <property type="entry name" value="PROKAR_LIPOPROTEIN"/>
    <property type="match status" value="1"/>
</dbReference>
<dbReference type="OrthoDB" id="7949713at2"/>
<evidence type="ECO:0000256" key="1">
    <source>
        <dbReference type="SAM" id="MobiDB-lite"/>
    </source>
</evidence>
<evidence type="ECO:0000313" key="3">
    <source>
        <dbReference type="EMBL" id="TMR03719.1"/>
    </source>
</evidence>
<name>A0A5C4JHL0_9ACTN</name>
<feature type="compositionally biased region" description="Basic and acidic residues" evidence="1">
    <location>
        <begin position="65"/>
        <end position="74"/>
    </location>
</feature>
<comment type="caution">
    <text evidence="3">The sequence shown here is derived from an EMBL/GenBank/DDBJ whole genome shotgun (WGS) entry which is preliminary data.</text>
</comment>
<gene>
    <name evidence="3" type="ORF">ETD83_09890</name>
</gene>
<feature type="region of interest" description="Disordered" evidence="1">
    <location>
        <begin position="50"/>
        <end position="84"/>
    </location>
</feature>
<reference evidence="3 4" key="1">
    <citation type="submission" date="2019-05" db="EMBL/GenBank/DDBJ databases">
        <title>Draft genome sequence of Actinomadura sp. 14C53.</title>
        <authorList>
            <person name="Saricaoglu S."/>
            <person name="Isik K."/>
        </authorList>
    </citation>
    <scope>NUCLEOTIDE SEQUENCE [LARGE SCALE GENOMIC DNA]</scope>
    <source>
        <strain evidence="3 4">14C53</strain>
    </source>
</reference>
<sequence length="182" mass="19486">MRRRTYAALALVPVLALGLQGCGSESTGSGGNAKAVSDQQKMRDFAKCMRDNGVDMDDPGGEGEVTIRHSEPPGKAKGAGPKVDNEVDAAQKKCRHLMPNGGRPEKPKPEEIARLRAYAKCMRDNGISAFPDPKPDGEMLIKAREGTEMDPQSPKFKNARKACAKFQPEGGPKDPAPAKGED</sequence>
<feature type="chain" id="PRO_5038918595" evidence="2">
    <location>
        <begin position="22"/>
        <end position="182"/>
    </location>
</feature>
<keyword evidence="2" id="KW-0732">Signal</keyword>
<evidence type="ECO:0000256" key="2">
    <source>
        <dbReference type="SAM" id="SignalP"/>
    </source>
</evidence>
<dbReference type="AlphaFoldDB" id="A0A5C4JHL0"/>
<dbReference type="RefSeq" id="WP_138644768.1">
    <property type="nucleotide sequence ID" value="NZ_VCKW01000037.1"/>
</dbReference>
<protein>
    <submittedName>
        <fullName evidence="3">Uncharacterized protein</fullName>
    </submittedName>
</protein>
<proteinExistence type="predicted"/>
<dbReference type="Proteomes" id="UP000309174">
    <property type="component" value="Unassembled WGS sequence"/>
</dbReference>
<dbReference type="EMBL" id="VCKW01000037">
    <property type="protein sequence ID" value="TMR03719.1"/>
    <property type="molecule type" value="Genomic_DNA"/>
</dbReference>
<feature type="region of interest" description="Disordered" evidence="1">
    <location>
        <begin position="145"/>
        <end position="182"/>
    </location>
</feature>
<feature type="signal peptide" evidence="2">
    <location>
        <begin position="1"/>
        <end position="21"/>
    </location>
</feature>
<keyword evidence="4" id="KW-1185">Reference proteome</keyword>
<accession>A0A5C4JHL0</accession>
<evidence type="ECO:0000313" key="4">
    <source>
        <dbReference type="Proteomes" id="UP000309174"/>
    </source>
</evidence>